<dbReference type="GO" id="GO:0008270">
    <property type="term" value="F:zinc ion binding"/>
    <property type="evidence" value="ECO:0007669"/>
    <property type="project" value="UniProtKB-KW"/>
</dbReference>
<gene>
    <name evidence="4" type="ORF">JYZ213_LOCUS34355</name>
</gene>
<dbReference type="Pfam" id="PF00098">
    <property type="entry name" value="zf-CCHC"/>
    <property type="match status" value="2"/>
</dbReference>
<dbReference type="GO" id="GO:0002218">
    <property type="term" value="P:activation of innate immune response"/>
    <property type="evidence" value="ECO:0007669"/>
    <property type="project" value="InterPro"/>
</dbReference>
<dbReference type="Proteomes" id="UP000663845">
    <property type="component" value="Unassembled WGS sequence"/>
</dbReference>
<dbReference type="GO" id="GO:0003723">
    <property type="term" value="F:RNA binding"/>
    <property type="evidence" value="ECO:0007669"/>
    <property type="project" value="InterPro"/>
</dbReference>
<dbReference type="SUPFAM" id="SSF57756">
    <property type="entry name" value="Retrovirus zinc finger-like domains"/>
    <property type="match status" value="1"/>
</dbReference>
<evidence type="ECO:0000256" key="1">
    <source>
        <dbReference type="PROSITE-ProRule" id="PRU00047"/>
    </source>
</evidence>
<feature type="domain" description="CCHC-type" evidence="3">
    <location>
        <begin position="239"/>
        <end position="253"/>
    </location>
</feature>
<keyword evidence="1" id="KW-0863">Zinc-finger</keyword>
<dbReference type="PROSITE" id="PS50158">
    <property type="entry name" value="ZF_CCHC"/>
    <property type="match status" value="2"/>
</dbReference>
<protein>
    <recommendedName>
        <fullName evidence="3">CCHC-type domain-containing protein</fullName>
    </recommendedName>
</protein>
<keyword evidence="1" id="KW-0479">Metal-binding</keyword>
<dbReference type="PANTHER" id="PTHR22639:SF3">
    <property type="entry name" value="ZINC FINGER CCHC DOMAIN-CONTAINING PROTEIN 3"/>
    <property type="match status" value="1"/>
</dbReference>
<proteinExistence type="predicted"/>
<evidence type="ECO:0000313" key="5">
    <source>
        <dbReference type="Proteomes" id="UP000663845"/>
    </source>
</evidence>
<feature type="compositionally biased region" description="Polar residues" evidence="2">
    <location>
        <begin position="295"/>
        <end position="309"/>
    </location>
</feature>
<dbReference type="InterPro" id="IPR036875">
    <property type="entry name" value="Znf_CCHC_sf"/>
</dbReference>
<evidence type="ECO:0000313" key="4">
    <source>
        <dbReference type="EMBL" id="CAF1338454.1"/>
    </source>
</evidence>
<dbReference type="AlphaFoldDB" id="A0A815GE02"/>
<dbReference type="SMART" id="SM00343">
    <property type="entry name" value="ZnF_C2HC"/>
    <property type="match status" value="3"/>
</dbReference>
<name>A0A815GE02_9BILA</name>
<feature type="region of interest" description="Disordered" evidence="2">
    <location>
        <begin position="295"/>
        <end position="329"/>
    </location>
</feature>
<evidence type="ECO:0000256" key="2">
    <source>
        <dbReference type="SAM" id="MobiDB-lite"/>
    </source>
</evidence>
<dbReference type="InterPro" id="IPR001878">
    <property type="entry name" value="Znf_CCHC"/>
</dbReference>
<feature type="compositionally biased region" description="Basic and acidic residues" evidence="2">
    <location>
        <begin position="473"/>
        <end position="482"/>
    </location>
</feature>
<evidence type="ECO:0000259" key="3">
    <source>
        <dbReference type="PROSITE" id="PS50158"/>
    </source>
</evidence>
<accession>A0A815GE02</accession>
<reference evidence="4" key="1">
    <citation type="submission" date="2021-02" db="EMBL/GenBank/DDBJ databases">
        <authorList>
            <person name="Nowell W R."/>
        </authorList>
    </citation>
    <scope>NUCLEOTIDE SEQUENCE</scope>
</reference>
<feature type="domain" description="CCHC-type" evidence="3">
    <location>
        <begin position="172"/>
        <end position="185"/>
    </location>
</feature>
<dbReference type="EMBL" id="CAJNOG010000697">
    <property type="protein sequence ID" value="CAF1338454.1"/>
    <property type="molecule type" value="Genomic_DNA"/>
</dbReference>
<feature type="compositionally biased region" description="Basic and acidic residues" evidence="2">
    <location>
        <begin position="449"/>
        <end position="463"/>
    </location>
</feature>
<sequence>MAQHHLFQESVALTLTKGNDRIDRNAVIKVIGRYIPVEDVDSFGNLGDHDKWFIIFKSSASKEKFLTLENLEVDDQVFAIHKPYREVKLVRLLNVPPSISDDYIREIAKKWGSPVISVECETLPRPYQFIKTFVRRVRIKFKSPGDEQNIPISIKMAGINIPILLEGRVKVCYRCKQSGHTKSECNVLKCQVCHEFGHDDVSCSKRRSYANAINTPSNVNQEINPNSISMIIQNKIKICHKCKQPGHIKINCPVNRSDIIQSPITLLNNDMESRFSTPNVGDSDKIDDRLNCVQSGEQNGIQDGNSTDVPSAFLGDASQNNKRSNEQGGVHENVQSDIHEVVHGGVREGDEAGVQGDVHDGDEAGVQGVVHDGDEAGVHEDVQGDNFECRVVQGKVPTGAQQNMDVDDLDMPRLASNEISQISIQQQTTSVHIAAYKEFKEGRNGLKRYLSDEQHPIRNDMKKLQQTPSSPDQGRDIEDGEL</sequence>
<comment type="caution">
    <text evidence="4">The sequence shown here is derived from an EMBL/GenBank/DDBJ whole genome shotgun (WGS) entry which is preliminary data.</text>
</comment>
<dbReference type="Gene3D" id="4.10.60.10">
    <property type="entry name" value="Zinc finger, CCHC-type"/>
    <property type="match status" value="1"/>
</dbReference>
<dbReference type="PANTHER" id="PTHR22639">
    <property type="entry name" value="GAG-RELATED PROTEIN"/>
    <property type="match status" value="1"/>
</dbReference>
<keyword evidence="1" id="KW-0862">Zinc</keyword>
<feature type="region of interest" description="Disordered" evidence="2">
    <location>
        <begin position="449"/>
        <end position="482"/>
    </location>
</feature>
<dbReference type="GO" id="GO:0003690">
    <property type="term" value="F:double-stranded DNA binding"/>
    <property type="evidence" value="ECO:0007669"/>
    <property type="project" value="InterPro"/>
</dbReference>
<dbReference type="InterPro" id="IPR042509">
    <property type="entry name" value="ZCCHC3"/>
</dbReference>
<organism evidence="4 5">
    <name type="scientific">Adineta steineri</name>
    <dbReference type="NCBI Taxonomy" id="433720"/>
    <lineage>
        <taxon>Eukaryota</taxon>
        <taxon>Metazoa</taxon>
        <taxon>Spiralia</taxon>
        <taxon>Gnathifera</taxon>
        <taxon>Rotifera</taxon>
        <taxon>Eurotatoria</taxon>
        <taxon>Bdelloidea</taxon>
        <taxon>Adinetida</taxon>
        <taxon>Adinetidae</taxon>
        <taxon>Adineta</taxon>
    </lineage>
</organism>